<keyword evidence="2" id="KW-0131">Cell cycle</keyword>
<comment type="similarity">
    <text evidence="1">Belongs to the SAPS family.</text>
</comment>
<feature type="region of interest" description="Disordered" evidence="3">
    <location>
        <begin position="296"/>
        <end position="491"/>
    </location>
</feature>
<sequence length="528" mass="57971">MSLLNRPTEYDNLYDDEGRLQGGLSSLEELAQVIAIGTSNEQDGDGMDDDDVDDEPPHEFPVSNASHRSDSPSLDSDDDMNSDDMEDVAMYDEPIQENSPLPETPLERYPSSSLADSAARRHNSSDSDGSTARPRSSSSRRSMRRSSTMGSNANSSNPMVLGERLKKKFLDTNVASTLLDLFFQFPWNNFLHSIVYDLIHQVLTGRIDNGCNRQLTIALFKDAQLFHRIIEGSQRNDIENAKPKGVRLGYMGHLTLISEDVINALEHFPPDLRLTIAQYAPQPEWDEYVTGRYKETKKKDSSLLGGGKPVIAPGMRSTSQWKVDETDTGTSTSAGASKGGDGESKGELRRDVRTTREGSADFGAMEEDDDDEFHAPPPHFARYLAHEMQGSSEHFSSDEASDDEEDGGWLAHSTFDLRPPPISGHHSGGRSPTHSGFGESFTPGSSSEPTFTDPFDDDTFGPFTDSAAVPSGNSTTDPFGHSTTGGATEEMIEESSFDTFGDFGDFQSASSVESTWSHVAYTWQLELR</sequence>
<evidence type="ECO:0000313" key="5">
    <source>
        <dbReference type="Proteomes" id="UP001385951"/>
    </source>
</evidence>
<dbReference type="PANTHER" id="PTHR12634">
    <property type="entry name" value="SIT4 YEAST -ASSOCIATING PROTEIN-RELATED"/>
    <property type="match status" value="1"/>
</dbReference>
<proteinExistence type="inferred from homology"/>
<dbReference type="Pfam" id="PF04499">
    <property type="entry name" value="SAPS"/>
    <property type="match status" value="1"/>
</dbReference>
<reference evidence="4 5" key="1">
    <citation type="submission" date="2022-09" db="EMBL/GenBank/DDBJ databases">
        <authorList>
            <person name="Palmer J.M."/>
        </authorList>
    </citation>
    <scope>NUCLEOTIDE SEQUENCE [LARGE SCALE GENOMIC DNA]</scope>
    <source>
        <strain evidence="4 5">DSM 7382</strain>
    </source>
</reference>
<dbReference type="PANTHER" id="PTHR12634:SF8">
    <property type="entry name" value="FIERY MOUNTAIN, ISOFORM D"/>
    <property type="match status" value="1"/>
</dbReference>
<feature type="compositionally biased region" description="Acidic residues" evidence="3">
    <location>
        <begin position="75"/>
        <end position="84"/>
    </location>
</feature>
<feature type="compositionally biased region" description="Acidic residues" evidence="3">
    <location>
        <begin position="42"/>
        <end position="56"/>
    </location>
</feature>
<feature type="compositionally biased region" description="Polar residues" evidence="3">
    <location>
        <begin position="471"/>
        <end position="486"/>
    </location>
</feature>
<dbReference type="AlphaFoldDB" id="A0AAW0GV09"/>
<comment type="caution">
    <text evidence="4">The sequence shown here is derived from an EMBL/GenBank/DDBJ whole genome shotgun (WGS) entry which is preliminary data.</text>
</comment>
<dbReference type="InterPro" id="IPR007587">
    <property type="entry name" value="SAPS"/>
</dbReference>
<gene>
    <name evidence="4" type="ORF">QCA50_003470</name>
</gene>
<feature type="region of interest" description="Disordered" evidence="3">
    <location>
        <begin position="36"/>
        <end position="84"/>
    </location>
</feature>
<dbReference type="EMBL" id="JASBNA010000003">
    <property type="protein sequence ID" value="KAK7693897.1"/>
    <property type="molecule type" value="Genomic_DNA"/>
</dbReference>
<feature type="compositionally biased region" description="Basic and acidic residues" evidence="3">
    <location>
        <begin position="340"/>
        <end position="359"/>
    </location>
</feature>
<dbReference type="GO" id="GO:0019903">
    <property type="term" value="F:protein phosphatase binding"/>
    <property type="evidence" value="ECO:0007669"/>
    <property type="project" value="InterPro"/>
</dbReference>
<protein>
    <submittedName>
        <fullName evidence="4">Uncharacterized protein</fullName>
    </submittedName>
</protein>
<dbReference type="GO" id="GO:0005634">
    <property type="term" value="C:nucleus"/>
    <property type="evidence" value="ECO:0007669"/>
    <property type="project" value="TreeGrafter"/>
</dbReference>
<organism evidence="4 5">
    <name type="scientific">Cerrena zonata</name>
    <dbReference type="NCBI Taxonomy" id="2478898"/>
    <lineage>
        <taxon>Eukaryota</taxon>
        <taxon>Fungi</taxon>
        <taxon>Dikarya</taxon>
        <taxon>Basidiomycota</taxon>
        <taxon>Agaricomycotina</taxon>
        <taxon>Agaricomycetes</taxon>
        <taxon>Polyporales</taxon>
        <taxon>Cerrenaceae</taxon>
        <taxon>Cerrena</taxon>
    </lineage>
</organism>
<keyword evidence="5" id="KW-1185">Reference proteome</keyword>
<dbReference type="GO" id="GO:0019888">
    <property type="term" value="F:protein phosphatase regulator activity"/>
    <property type="evidence" value="ECO:0007669"/>
    <property type="project" value="TreeGrafter"/>
</dbReference>
<feature type="compositionally biased region" description="Low complexity" evidence="3">
    <location>
        <begin position="127"/>
        <end position="151"/>
    </location>
</feature>
<evidence type="ECO:0000256" key="2">
    <source>
        <dbReference type="ARBA" id="ARBA00023306"/>
    </source>
</evidence>
<name>A0AAW0GV09_9APHY</name>
<evidence type="ECO:0000313" key="4">
    <source>
        <dbReference type="EMBL" id="KAK7693897.1"/>
    </source>
</evidence>
<dbReference type="GO" id="GO:0005829">
    <property type="term" value="C:cytosol"/>
    <property type="evidence" value="ECO:0007669"/>
    <property type="project" value="TreeGrafter"/>
</dbReference>
<feature type="region of interest" description="Disordered" evidence="3">
    <location>
        <begin position="96"/>
        <end position="158"/>
    </location>
</feature>
<evidence type="ECO:0000256" key="3">
    <source>
        <dbReference type="SAM" id="MobiDB-lite"/>
    </source>
</evidence>
<accession>A0AAW0GV09</accession>
<evidence type="ECO:0000256" key="1">
    <source>
        <dbReference type="ARBA" id="ARBA00006180"/>
    </source>
</evidence>
<dbReference type="Proteomes" id="UP001385951">
    <property type="component" value="Unassembled WGS sequence"/>
</dbReference>